<dbReference type="NCBIfam" id="NF004076">
    <property type="entry name" value="PRK05581.1-4"/>
    <property type="match status" value="1"/>
</dbReference>
<dbReference type="FunFam" id="3.20.20.70:FF:000004">
    <property type="entry name" value="Ribulose-phosphate 3-epimerase"/>
    <property type="match status" value="1"/>
</dbReference>
<evidence type="ECO:0000256" key="7">
    <source>
        <dbReference type="ARBA" id="ARBA00013188"/>
    </source>
</evidence>
<dbReference type="CDD" id="cd00429">
    <property type="entry name" value="RPE"/>
    <property type="match status" value="1"/>
</dbReference>
<feature type="binding site" evidence="10">
    <location>
        <begin position="174"/>
        <end position="176"/>
    </location>
    <ligand>
        <name>substrate</name>
    </ligand>
</feature>
<reference evidence="15 16" key="1">
    <citation type="journal article" date="2019" name="ISME J.">
        <title>Insights into ecological role of a new deltaproteobacterial order Candidatus Acidulodesulfobacterales by metagenomics and metatranscriptomics.</title>
        <authorList>
            <person name="Tan S."/>
            <person name="Liu J."/>
            <person name="Fang Y."/>
            <person name="Hedlund B.P."/>
            <person name="Lian Z.H."/>
            <person name="Huang L.Y."/>
            <person name="Li J.T."/>
            <person name="Huang L.N."/>
            <person name="Li W.J."/>
            <person name="Jiang H.C."/>
            <person name="Dong H.L."/>
            <person name="Shu W.S."/>
        </authorList>
    </citation>
    <scope>NUCLEOTIDE SEQUENCE [LARGE SCALE GENOMIC DNA]</scope>
    <source>
        <strain evidence="15">AP2</strain>
    </source>
</reference>
<dbReference type="Gene3D" id="3.20.20.70">
    <property type="entry name" value="Aldolase class I"/>
    <property type="match status" value="1"/>
</dbReference>
<dbReference type="EMBL" id="SGBC01000004">
    <property type="protein sequence ID" value="RZD15723.1"/>
    <property type="molecule type" value="Genomic_DNA"/>
</dbReference>
<feature type="active site" description="Proton acceptor" evidence="10 12">
    <location>
        <position position="34"/>
    </location>
</feature>
<dbReference type="InterPro" id="IPR000056">
    <property type="entry name" value="Ribul_P_3_epim-like"/>
</dbReference>
<evidence type="ECO:0000256" key="3">
    <source>
        <dbReference type="ARBA" id="ARBA00001941"/>
    </source>
</evidence>
<dbReference type="InterPro" id="IPR026019">
    <property type="entry name" value="Ribul_P_3_epim"/>
</dbReference>
<feature type="binding site" evidence="10 14">
    <location>
        <position position="65"/>
    </location>
    <ligand>
        <name>substrate</name>
    </ligand>
</feature>
<dbReference type="GO" id="GO:0006098">
    <property type="term" value="P:pentose-phosphate shunt"/>
    <property type="evidence" value="ECO:0007669"/>
    <property type="project" value="UniProtKB-UniRule"/>
</dbReference>
<evidence type="ECO:0000256" key="6">
    <source>
        <dbReference type="ARBA" id="ARBA00009541"/>
    </source>
</evidence>
<comment type="similarity">
    <text evidence="6 10 11">Belongs to the ribulose-phosphate 3-epimerase family.</text>
</comment>
<evidence type="ECO:0000256" key="9">
    <source>
        <dbReference type="ARBA" id="ARBA00023235"/>
    </source>
</evidence>
<protein>
    <recommendedName>
        <fullName evidence="7 10">Ribulose-phosphate 3-epimerase</fullName>
        <ecNumber evidence="7 10">5.1.3.1</ecNumber>
    </recommendedName>
</protein>
<comment type="cofactor">
    <cofactor evidence="3">
        <name>Co(2+)</name>
        <dbReference type="ChEBI" id="CHEBI:48828"/>
    </cofactor>
</comment>
<keyword evidence="13" id="KW-0464">Manganese</keyword>
<evidence type="ECO:0000313" key="15">
    <source>
        <dbReference type="EMBL" id="RZD15723.1"/>
    </source>
</evidence>
<keyword evidence="13" id="KW-0862">Zinc</keyword>
<comment type="cofactor">
    <cofactor evidence="10 13">
        <name>a divalent metal cation</name>
        <dbReference type="ChEBI" id="CHEBI:60240"/>
    </cofactor>
    <text evidence="10 13">Binds 1 divalent metal cation per subunit.</text>
</comment>
<evidence type="ECO:0000256" key="5">
    <source>
        <dbReference type="ARBA" id="ARBA00001954"/>
    </source>
</evidence>
<comment type="caution">
    <text evidence="15">The sequence shown here is derived from an EMBL/GenBank/DDBJ whole genome shotgun (WGS) entry which is preliminary data.</text>
</comment>
<evidence type="ECO:0000256" key="1">
    <source>
        <dbReference type="ARBA" id="ARBA00001782"/>
    </source>
</evidence>
<comment type="cofactor">
    <cofactor evidence="4">
        <name>Zn(2+)</name>
        <dbReference type="ChEBI" id="CHEBI:29105"/>
    </cofactor>
</comment>
<comment type="cofactor">
    <cofactor evidence="2">
        <name>Mn(2+)</name>
        <dbReference type="ChEBI" id="CHEBI:29035"/>
    </cofactor>
</comment>
<feature type="binding site" evidence="10 14">
    <location>
        <position position="7"/>
    </location>
    <ligand>
        <name>substrate</name>
    </ligand>
</feature>
<organism evidence="15 16">
    <name type="scientific">Acididesulfobacter guangdongensis</name>
    <dbReference type="NCBI Taxonomy" id="2597225"/>
    <lineage>
        <taxon>Bacteria</taxon>
        <taxon>Deltaproteobacteria</taxon>
        <taxon>Candidatus Acidulodesulfobacterales</taxon>
        <taxon>Candidatus Acididesulfobacter</taxon>
    </lineage>
</organism>
<dbReference type="Proteomes" id="UP000316562">
    <property type="component" value="Unassembled WGS sequence"/>
</dbReference>
<dbReference type="InterPro" id="IPR013785">
    <property type="entry name" value="Aldolase_TIM"/>
</dbReference>
<dbReference type="GO" id="GO:0019323">
    <property type="term" value="P:pentose catabolic process"/>
    <property type="evidence" value="ECO:0007669"/>
    <property type="project" value="UniProtKB-UniRule"/>
</dbReference>
<dbReference type="GO" id="GO:0005737">
    <property type="term" value="C:cytoplasm"/>
    <property type="evidence" value="ECO:0007669"/>
    <property type="project" value="UniProtKB-ARBA"/>
</dbReference>
<feature type="active site" description="Proton donor" evidence="10 12">
    <location>
        <position position="174"/>
    </location>
</feature>
<keyword evidence="13" id="KW-0170">Cobalt</keyword>
<dbReference type="PANTHER" id="PTHR11749">
    <property type="entry name" value="RIBULOSE-5-PHOSPHATE-3-EPIMERASE"/>
    <property type="match status" value="1"/>
</dbReference>
<dbReference type="Pfam" id="PF00834">
    <property type="entry name" value="Ribul_P_3_epim"/>
    <property type="match status" value="1"/>
</dbReference>
<dbReference type="AlphaFoldDB" id="A0A519BEN3"/>
<evidence type="ECO:0000313" key="16">
    <source>
        <dbReference type="Proteomes" id="UP000316562"/>
    </source>
</evidence>
<dbReference type="InterPro" id="IPR011060">
    <property type="entry name" value="RibuloseP-bd_barrel"/>
</dbReference>
<keyword evidence="10 11" id="KW-0119">Carbohydrate metabolism</keyword>
<dbReference type="SUPFAM" id="SSF51366">
    <property type="entry name" value="Ribulose-phoshate binding barrel"/>
    <property type="match status" value="1"/>
</dbReference>
<comment type="catalytic activity">
    <reaction evidence="1 10 11">
        <text>D-ribulose 5-phosphate = D-xylulose 5-phosphate</text>
        <dbReference type="Rhea" id="RHEA:13677"/>
        <dbReference type="ChEBI" id="CHEBI:57737"/>
        <dbReference type="ChEBI" id="CHEBI:58121"/>
        <dbReference type="EC" id="5.1.3.1"/>
    </reaction>
</comment>
<feature type="binding site" evidence="10 13">
    <location>
        <position position="34"/>
    </location>
    <ligand>
        <name>a divalent metal cation</name>
        <dbReference type="ChEBI" id="CHEBI:60240"/>
    </ligand>
</feature>
<evidence type="ECO:0000256" key="2">
    <source>
        <dbReference type="ARBA" id="ARBA00001936"/>
    </source>
</evidence>
<name>A0A519BEN3_ACIG2</name>
<evidence type="ECO:0000256" key="13">
    <source>
        <dbReference type="PIRSR" id="PIRSR001461-2"/>
    </source>
</evidence>
<evidence type="ECO:0000256" key="10">
    <source>
        <dbReference type="HAMAP-Rule" id="MF_02227"/>
    </source>
</evidence>
<proteinExistence type="inferred from homology"/>
<gene>
    <name evidence="10 15" type="primary">rpe</name>
    <name evidence="15" type="ORF">EVJ46_09375</name>
</gene>
<comment type="function">
    <text evidence="10">Catalyzes the reversible epimerization of D-ribulose 5-phosphate to D-xylulose 5-phosphate.</text>
</comment>
<feature type="binding site" evidence="10 13">
    <location>
        <position position="32"/>
    </location>
    <ligand>
        <name>a divalent metal cation</name>
        <dbReference type="ChEBI" id="CHEBI:60240"/>
    </ligand>
</feature>
<feature type="binding site" evidence="10 14">
    <location>
        <begin position="196"/>
        <end position="197"/>
    </location>
    <ligand>
        <name>substrate</name>
    </ligand>
</feature>
<comment type="pathway">
    <text evidence="10">Carbohydrate degradation.</text>
</comment>
<feature type="binding site" evidence="10 13">
    <location>
        <position position="174"/>
    </location>
    <ligand>
        <name>a divalent metal cation</name>
        <dbReference type="ChEBI" id="CHEBI:60240"/>
    </ligand>
</feature>
<dbReference type="PROSITE" id="PS01085">
    <property type="entry name" value="RIBUL_P_3_EPIMER_1"/>
    <property type="match status" value="1"/>
</dbReference>
<evidence type="ECO:0000256" key="4">
    <source>
        <dbReference type="ARBA" id="ARBA00001947"/>
    </source>
</evidence>
<feature type="binding site" evidence="14">
    <location>
        <position position="176"/>
    </location>
    <ligand>
        <name>substrate</name>
    </ligand>
</feature>
<accession>A0A519BEN3</accession>
<evidence type="ECO:0000256" key="8">
    <source>
        <dbReference type="ARBA" id="ARBA00022723"/>
    </source>
</evidence>
<evidence type="ECO:0000256" key="14">
    <source>
        <dbReference type="PIRSR" id="PIRSR001461-3"/>
    </source>
</evidence>
<dbReference type="NCBIfam" id="TIGR01163">
    <property type="entry name" value="rpe"/>
    <property type="match status" value="1"/>
</dbReference>
<feature type="binding site" evidence="10 13">
    <location>
        <position position="65"/>
    </location>
    <ligand>
        <name>a divalent metal cation</name>
        <dbReference type="ChEBI" id="CHEBI:60240"/>
    </ligand>
</feature>
<feature type="binding site" evidence="10 14">
    <location>
        <begin position="141"/>
        <end position="144"/>
    </location>
    <ligand>
        <name>substrate</name>
    </ligand>
</feature>
<dbReference type="PIRSF" id="PIRSF001461">
    <property type="entry name" value="RPE"/>
    <property type="match status" value="1"/>
</dbReference>
<comment type="cofactor">
    <cofactor evidence="5">
        <name>Fe(2+)</name>
        <dbReference type="ChEBI" id="CHEBI:29033"/>
    </cofactor>
</comment>
<dbReference type="EC" id="5.1.3.1" evidence="7 10"/>
<dbReference type="GO" id="GO:0046872">
    <property type="term" value="F:metal ion binding"/>
    <property type="evidence" value="ECO:0007669"/>
    <property type="project" value="UniProtKB-UniRule"/>
</dbReference>
<sequence length="216" mass="23935">MKQIAPSILSGNLLNLSREIELIEEAGADLIHIDIMDGIFVPNITAGWNFVEAINEKTALPLDVHLMVDRPERYIEDFIKAGADILTIHQEACIHLNRTVERIRELEASPGVAINPSTPVAVLENILDYVDMVLIMSVNPGFSGQEFIYASLFKAEKLFRMINEIELETIIEIDGGIKVSNIAEASNSGCDIFVSGSGIFGTENYSETINEMKRRV</sequence>
<keyword evidence="9 10" id="KW-0413">Isomerase</keyword>
<keyword evidence="8 10" id="KW-0479">Metal-binding</keyword>
<evidence type="ECO:0000256" key="12">
    <source>
        <dbReference type="PIRSR" id="PIRSR001461-1"/>
    </source>
</evidence>
<dbReference type="GO" id="GO:0004750">
    <property type="term" value="F:D-ribulose-phosphate 3-epimerase activity"/>
    <property type="evidence" value="ECO:0007669"/>
    <property type="project" value="UniProtKB-UniRule"/>
</dbReference>
<evidence type="ECO:0000256" key="11">
    <source>
        <dbReference type="PIRNR" id="PIRNR001461"/>
    </source>
</evidence>
<dbReference type="HAMAP" id="MF_02227">
    <property type="entry name" value="RPE"/>
    <property type="match status" value="1"/>
</dbReference>